<dbReference type="InterPro" id="IPR030678">
    <property type="entry name" value="Peptide/Ni-bd"/>
</dbReference>
<dbReference type="GO" id="GO:0042597">
    <property type="term" value="C:periplasmic space"/>
    <property type="evidence" value="ECO:0007669"/>
    <property type="project" value="UniProtKB-ARBA"/>
</dbReference>
<evidence type="ECO:0000256" key="1">
    <source>
        <dbReference type="ARBA" id="ARBA00004196"/>
    </source>
</evidence>
<dbReference type="GO" id="GO:0015833">
    <property type="term" value="P:peptide transport"/>
    <property type="evidence" value="ECO:0007669"/>
    <property type="project" value="TreeGrafter"/>
</dbReference>
<dbReference type="InterPro" id="IPR039424">
    <property type="entry name" value="SBP_5"/>
</dbReference>
<dbReference type="Gene3D" id="3.10.105.10">
    <property type="entry name" value="Dipeptide-binding Protein, Domain 3"/>
    <property type="match status" value="1"/>
</dbReference>
<comment type="subcellular location">
    <subcellularLocation>
        <location evidence="1">Cell envelope</location>
    </subcellularLocation>
</comment>
<organism evidence="6 7">
    <name type="scientific">Candidatus Segetimicrobium genomatis</name>
    <dbReference type="NCBI Taxonomy" id="2569760"/>
    <lineage>
        <taxon>Bacteria</taxon>
        <taxon>Bacillati</taxon>
        <taxon>Candidatus Sysuimicrobiota</taxon>
        <taxon>Candidatus Sysuimicrobiia</taxon>
        <taxon>Candidatus Sysuimicrobiales</taxon>
        <taxon>Candidatus Segetimicrobiaceae</taxon>
        <taxon>Candidatus Segetimicrobium</taxon>
    </lineage>
</organism>
<dbReference type="CDD" id="cd08504">
    <property type="entry name" value="PBP2_OppA"/>
    <property type="match status" value="1"/>
</dbReference>
<dbReference type="PANTHER" id="PTHR30290:SF10">
    <property type="entry name" value="PERIPLASMIC OLIGOPEPTIDE-BINDING PROTEIN-RELATED"/>
    <property type="match status" value="1"/>
</dbReference>
<dbReference type="SUPFAM" id="SSF53850">
    <property type="entry name" value="Periplasmic binding protein-like II"/>
    <property type="match status" value="1"/>
</dbReference>
<evidence type="ECO:0000313" key="6">
    <source>
        <dbReference type="EMBL" id="TMI79097.1"/>
    </source>
</evidence>
<proteinExistence type="inferred from homology"/>
<dbReference type="AlphaFoldDB" id="A0A537J6G0"/>
<accession>A0A537J6G0</accession>
<keyword evidence="4" id="KW-0732">Signal</keyword>
<dbReference type="Gene3D" id="3.90.76.10">
    <property type="entry name" value="Dipeptide-binding Protein, Domain 1"/>
    <property type="match status" value="1"/>
</dbReference>
<dbReference type="Proteomes" id="UP000320048">
    <property type="component" value="Unassembled WGS sequence"/>
</dbReference>
<comment type="similarity">
    <text evidence="2">Belongs to the bacterial solute-binding protein 5 family.</text>
</comment>
<dbReference type="Pfam" id="PF00496">
    <property type="entry name" value="SBP_bac_5"/>
    <property type="match status" value="1"/>
</dbReference>
<dbReference type="EMBL" id="VBAO01000314">
    <property type="protein sequence ID" value="TMI79097.1"/>
    <property type="molecule type" value="Genomic_DNA"/>
</dbReference>
<evidence type="ECO:0000256" key="2">
    <source>
        <dbReference type="ARBA" id="ARBA00005695"/>
    </source>
</evidence>
<dbReference type="GO" id="GO:0043190">
    <property type="term" value="C:ATP-binding cassette (ABC) transporter complex"/>
    <property type="evidence" value="ECO:0007669"/>
    <property type="project" value="InterPro"/>
</dbReference>
<keyword evidence="3" id="KW-0813">Transport</keyword>
<sequence length="525" mass="57014">MTAWGRDVRVGVLDHVWGGGMYVLRRVVVVAVAVGLAAAGVGGGIPSPATGQGAGVFRVPLGGEPPTGDPYFATDFSSGDLTFLMYTTLVGLDSAGKIVPDGARSWDVSPNGLVYTFHLRDNVQFHSGRKVTAADWKWSFERMGDPGLRTAVGDVVLAGIEGYDAQQRGAAGLAGFVLNPRARGGFLNRLAYYAAVVLDRDVVEKGGKGWYEARDAGSGPFTLKEWVHNDHVTLATDPHYFLGAPKVSRVEMPIVPQATTRLSEYQAGQLDLVSVPLADYQRIRSDPVLGKELLVFPRAQIIWFGPNPRVYEPFRDARVRRAFAMAIDKVKIAKAVFFGFYQPAWSIVPPGIPGFYSGYKGLAYDPAQAKKLLADAGVAGKLPPLTIAMNPIAQDYQMAAEAAAAMLKENLGVDVALQKTEFANFQQGMNRRTVFLLLYSKSPLDRVSYANPDFDRFVDDANAAPTEAQRTVLYHKAEALAVEDAAMIPIVFSQFALLKKPYVHGLETTPALTGWLRFNAVSIQK</sequence>
<dbReference type="GO" id="GO:0030313">
    <property type="term" value="C:cell envelope"/>
    <property type="evidence" value="ECO:0007669"/>
    <property type="project" value="UniProtKB-SubCell"/>
</dbReference>
<reference evidence="6 7" key="1">
    <citation type="journal article" date="2019" name="Nat. Microbiol.">
        <title>Mediterranean grassland soil C-N compound turnover is dependent on rainfall and depth, and is mediated by genomically divergent microorganisms.</title>
        <authorList>
            <person name="Diamond S."/>
            <person name="Andeer P.F."/>
            <person name="Li Z."/>
            <person name="Crits-Christoph A."/>
            <person name="Burstein D."/>
            <person name="Anantharaman K."/>
            <person name="Lane K.R."/>
            <person name="Thomas B.C."/>
            <person name="Pan C."/>
            <person name="Northen T.R."/>
            <person name="Banfield J.F."/>
        </authorList>
    </citation>
    <scope>NUCLEOTIDE SEQUENCE [LARGE SCALE GENOMIC DNA]</scope>
    <source>
        <strain evidence="6">NP_7</strain>
    </source>
</reference>
<evidence type="ECO:0000259" key="5">
    <source>
        <dbReference type="Pfam" id="PF00496"/>
    </source>
</evidence>
<protein>
    <submittedName>
        <fullName evidence="6">Peptide ABC transporter substrate-binding protein</fullName>
    </submittedName>
</protein>
<name>A0A537J6G0_9BACT</name>
<gene>
    <name evidence="6" type="ORF">E6H04_11150</name>
</gene>
<dbReference type="Gene3D" id="3.40.190.10">
    <property type="entry name" value="Periplasmic binding protein-like II"/>
    <property type="match status" value="1"/>
</dbReference>
<dbReference type="InterPro" id="IPR000914">
    <property type="entry name" value="SBP_5_dom"/>
</dbReference>
<evidence type="ECO:0000256" key="3">
    <source>
        <dbReference type="ARBA" id="ARBA00022448"/>
    </source>
</evidence>
<feature type="domain" description="Solute-binding protein family 5" evidence="5">
    <location>
        <begin position="97"/>
        <end position="436"/>
    </location>
</feature>
<dbReference type="PIRSF" id="PIRSF002741">
    <property type="entry name" value="MppA"/>
    <property type="match status" value="1"/>
</dbReference>
<evidence type="ECO:0000256" key="4">
    <source>
        <dbReference type="ARBA" id="ARBA00022729"/>
    </source>
</evidence>
<dbReference type="PANTHER" id="PTHR30290">
    <property type="entry name" value="PERIPLASMIC BINDING COMPONENT OF ABC TRANSPORTER"/>
    <property type="match status" value="1"/>
</dbReference>
<dbReference type="GO" id="GO:1904680">
    <property type="term" value="F:peptide transmembrane transporter activity"/>
    <property type="evidence" value="ECO:0007669"/>
    <property type="project" value="TreeGrafter"/>
</dbReference>
<comment type="caution">
    <text evidence="6">The sequence shown here is derived from an EMBL/GenBank/DDBJ whole genome shotgun (WGS) entry which is preliminary data.</text>
</comment>
<evidence type="ECO:0000313" key="7">
    <source>
        <dbReference type="Proteomes" id="UP000320048"/>
    </source>
</evidence>